<dbReference type="AlphaFoldDB" id="A0A8S1R9J3"/>
<dbReference type="EMBL" id="CAJJDN010000150">
    <property type="protein sequence ID" value="CAD8124317.1"/>
    <property type="molecule type" value="Genomic_DNA"/>
</dbReference>
<evidence type="ECO:0000313" key="6">
    <source>
        <dbReference type="EMBL" id="CAD8124317.1"/>
    </source>
</evidence>
<keyword evidence="4" id="KW-0812">Transmembrane</keyword>
<gene>
    <name evidence="6" type="ORF">PSON_ATCC_30995.1.T1500100</name>
</gene>
<dbReference type="InterPro" id="IPR033121">
    <property type="entry name" value="PEPTIDASE_A1"/>
</dbReference>
<dbReference type="Pfam" id="PF00026">
    <property type="entry name" value="Asp"/>
    <property type="match status" value="1"/>
</dbReference>
<dbReference type="OrthoDB" id="294191at2759"/>
<keyword evidence="4" id="KW-0472">Membrane</keyword>
<feature type="transmembrane region" description="Helical" evidence="4">
    <location>
        <begin position="620"/>
        <end position="641"/>
    </location>
</feature>
<keyword evidence="7" id="KW-1185">Reference proteome</keyword>
<keyword evidence="4" id="KW-1133">Transmembrane helix</keyword>
<dbReference type="CDD" id="cd05471">
    <property type="entry name" value="pepsin_like"/>
    <property type="match status" value="1"/>
</dbReference>
<protein>
    <recommendedName>
        <fullName evidence="5">Peptidase A1 domain-containing protein</fullName>
    </recommendedName>
</protein>
<organism evidence="6 7">
    <name type="scientific">Paramecium sonneborni</name>
    <dbReference type="NCBI Taxonomy" id="65129"/>
    <lineage>
        <taxon>Eukaryota</taxon>
        <taxon>Sar</taxon>
        <taxon>Alveolata</taxon>
        <taxon>Ciliophora</taxon>
        <taxon>Intramacronucleata</taxon>
        <taxon>Oligohymenophorea</taxon>
        <taxon>Peniculida</taxon>
        <taxon>Parameciidae</taxon>
        <taxon>Paramecium</taxon>
    </lineage>
</organism>
<dbReference type="InterPro" id="IPR034164">
    <property type="entry name" value="Pepsin-like_dom"/>
</dbReference>
<accession>A0A8S1R9J3</accession>
<evidence type="ECO:0000256" key="3">
    <source>
        <dbReference type="ARBA" id="ARBA00022801"/>
    </source>
</evidence>
<dbReference type="InterPro" id="IPR001461">
    <property type="entry name" value="Aspartic_peptidase_A1"/>
</dbReference>
<keyword evidence="1" id="KW-0645">Protease</keyword>
<sequence length="656" mass="76291">MKKHPSQNLLDYCVFYKDKQLPALHQTEAVKRALIMDSLTNNNHPLNQLIEKKQTFVPFINERDSMGRLISSESYHRKRKSDASSIFNSPKSSHHFLSKNSISNTSSLYENQLPATRLKLKNLLGGTPENTELIQSTLLASQSEFKQSFQFNSKHNQVSLKMHRKNNSLQNKLPIFTKEQKIPELKLIKQPTTPQATRFYQSNFVIEMFNQNKIPEYKMQYVILMERMSKFQIEFLKNLTANERRRTFVKLDNNRRFKLIQLLFIVACIHFVLAKYTIFLDTKQVQESSFLIDINSTQQETNKTLELQNFYNYQYVGQIRVLSKDSILNFNVIFDTGSSQMWLPSVNCQRCNKNKIGIVCDQPTCIPSKEQAQITYHIGALVGFKCLGMFSINEHFDESQFILVDEVTGMEGAIYDGVVGLQQQSNHSFIEWPISLYYNFENSNRQSSITFGGYDESLFNKEIRFVKSDEQWIITSQQIDINGILGVDYYAMIDSGSSLLIFPKNILINLQNVFKNCVWTEIIKCSCPTNDILQYPTIKILLDNQEFSLEPQFYIHTNNHEPICYILISNIRSHNDQLMILGSPFMRKYYTIFDKQNSQIGLVESLQFQDSNSKNLLKNFFTLIGCTIIAIGIIKIVNYIMEYELRKYNNQKSLMV</sequence>
<evidence type="ECO:0000259" key="5">
    <source>
        <dbReference type="PROSITE" id="PS51767"/>
    </source>
</evidence>
<evidence type="ECO:0000256" key="4">
    <source>
        <dbReference type="SAM" id="Phobius"/>
    </source>
</evidence>
<dbReference type="PANTHER" id="PTHR47966">
    <property type="entry name" value="BETA-SITE APP-CLEAVING ENZYME, ISOFORM A-RELATED"/>
    <property type="match status" value="1"/>
</dbReference>
<evidence type="ECO:0000256" key="1">
    <source>
        <dbReference type="ARBA" id="ARBA00022670"/>
    </source>
</evidence>
<proteinExistence type="predicted"/>
<dbReference type="GO" id="GO:0006508">
    <property type="term" value="P:proteolysis"/>
    <property type="evidence" value="ECO:0007669"/>
    <property type="project" value="UniProtKB-KW"/>
</dbReference>
<feature type="domain" description="Peptidase A1" evidence="5">
    <location>
        <begin position="315"/>
        <end position="603"/>
    </location>
</feature>
<evidence type="ECO:0000256" key="2">
    <source>
        <dbReference type="ARBA" id="ARBA00022750"/>
    </source>
</evidence>
<dbReference type="GO" id="GO:0004190">
    <property type="term" value="F:aspartic-type endopeptidase activity"/>
    <property type="evidence" value="ECO:0007669"/>
    <property type="project" value="UniProtKB-KW"/>
</dbReference>
<dbReference type="PANTHER" id="PTHR47966:SF51">
    <property type="entry name" value="BETA-SITE APP-CLEAVING ENZYME, ISOFORM A-RELATED"/>
    <property type="match status" value="1"/>
</dbReference>
<dbReference type="PROSITE" id="PS51767">
    <property type="entry name" value="PEPTIDASE_A1"/>
    <property type="match status" value="1"/>
</dbReference>
<dbReference type="Proteomes" id="UP000692954">
    <property type="component" value="Unassembled WGS sequence"/>
</dbReference>
<reference evidence="6" key="1">
    <citation type="submission" date="2021-01" db="EMBL/GenBank/DDBJ databases">
        <authorList>
            <consortium name="Genoscope - CEA"/>
            <person name="William W."/>
        </authorList>
    </citation>
    <scope>NUCLEOTIDE SEQUENCE</scope>
</reference>
<comment type="caution">
    <text evidence="6">The sequence shown here is derived from an EMBL/GenBank/DDBJ whole genome shotgun (WGS) entry which is preliminary data.</text>
</comment>
<evidence type="ECO:0000313" key="7">
    <source>
        <dbReference type="Proteomes" id="UP000692954"/>
    </source>
</evidence>
<keyword evidence="2" id="KW-0064">Aspartyl protease</keyword>
<keyword evidence="3" id="KW-0378">Hydrolase</keyword>
<name>A0A8S1R9J3_9CILI</name>